<sequence>MSLCFQPPPPLSLNIMAANTQGETTADRIERDERNARIAAAEVALGVLGDTLVCSPSEGLDQEIGEWLTSLDTRREEVRVHLGRASFAGVPTDWCDDFARRMTTFEGRENAAQSVEGLAIETQYRTDRVQRDEAEARQAREAEDEACRAHDAGGEPSRSEEGRRDHEETEGESSTLQSPTCPPGLRVDSMESWWSLGGVRLSNNKYFEVHLDSTWTPPGVWVDSTWTDSIFHAQRFFQVL</sequence>
<name>A0A4Y7PP34_9AGAM</name>
<dbReference type="VEuPathDB" id="FungiDB:BD410DRAFT_844032"/>
<organism evidence="2 3">
    <name type="scientific">Rickenella mellea</name>
    <dbReference type="NCBI Taxonomy" id="50990"/>
    <lineage>
        <taxon>Eukaryota</taxon>
        <taxon>Fungi</taxon>
        <taxon>Dikarya</taxon>
        <taxon>Basidiomycota</taxon>
        <taxon>Agaricomycotina</taxon>
        <taxon>Agaricomycetes</taxon>
        <taxon>Hymenochaetales</taxon>
        <taxon>Rickenellaceae</taxon>
        <taxon>Rickenella</taxon>
    </lineage>
</organism>
<keyword evidence="3" id="KW-1185">Reference proteome</keyword>
<accession>A0A4Y7PP34</accession>
<proteinExistence type="predicted"/>
<dbReference type="OrthoDB" id="10633081at2759"/>
<evidence type="ECO:0000313" key="3">
    <source>
        <dbReference type="Proteomes" id="UP000294933"/>
    </source>
</evidence>
<protein>
    <submittedName>
        <fullName evidence="2">Uncharacterized protein</fullName>
    </submittedName>
</protein>
<dbReference type="Proteomes" id="UP000294933">
    <property type="component" value="Unassembled WGS sequence"/>
</dbReference>
<dbReference type="AlphaFoldDB" id="A0A4Y7PP34"/>
<gene>
    <name evidence="2" type="ORF">BD410DRAFT_844032</name>
</gene>
<reference evidence="2 3" key="1">
    <citation type="submission" date="2018-06" db="EMBL/GenBank/DDBJ databases">
        <title>A transcriptomic atlas of mushroom development highlights an independent origin of complex multicellularity.</title>
        <authorList>
            <consortium name="DOE Joint Genome Institute"/>
            <person name="Krizsan K."/>
            <person name="Almasi E."/>
            <person name="Merenyi Z."/>
            <person name="Sahu N."/>
            <person name="Viragh M."/>
            <person name="Koszo T."/>
            <person name="Mondo S."/>
            <person name="Kiss B."/>
            <person name="Balint B."/>
            <person name="Kues U."/>
            <person name="Barry K."/>
            <person name="Hegedus J.C."/>
            <person name="Henrissat B."/>
            <person name="Johnson J."/>
            <person name="Lipzen A."/>
            <person name="Ohm R."/>
            <person name="Nagy I."/>
            <person name="Pangilinan J."/>
            <person name="Yan J."/>
            <person name="Xiong Y."/>
            <person name="Grigoriev I.V."/>
            <person name="Hibbett D.S."/>
            <person name="Nagy L.G."/>
        </authorList>
    </citation>
    <scope>NUCLEOTIDE SEQUENCE [LARGE SCALE GENOMIC DNA]</scope>
    <source>
        <strain evidence="2 3">SZMC22713</strain>
    </source>
</reference>
<evidence type="ECO:0000313" key="2">
    <source>
        <dbReference type="EMBL" id="TDL16945.1"/>
    </source>
</evidence>
<feature type="region of interest" description="Disordered" evidence="1">
    <location>
        <begin position="126"/>
        <end position="184"/>
    </location>
</feature>
<feature type="compositionally biased region" description="Basic and acidic residues" evidence="1">
    <location>
        <begin position="126"/>
        <end position="167"/>
    </location>
</feature>
<dbReference type="EMBL" id="ML170232">
    <property type="protein sequence ID" value="TDL16945.1"/>
    <property type="molecule type" value="Genomic_DNA"/>
</dbReference>
<evidence type="ECO:0000256" key="1">
    <source>
        <dbReference type="SAM" id="MobiDB-lite"/>
    </source>
</evidence>